<dbReference type="Gene3D" id="2.40.70.10">
    <property type="entry name" value="Acid Proteases"/>
    <property type="match status" value="2"/>
</dbReference>
<dbReference type="PROSITE" id="PS00141">
    <property type="entry name" value="ASP_PROTEASE"/>
    <property type="match status" value="1"/>
</dbReference>
<dbReference type="InterPro" id="IPR034122">
    <property type="entry name" value="Retropepsin-like_bacterial"/>
</dbReference>
<dbReference type="InterPro" id="IPR021109">
    <property type="entry name" value="Peptidase_aspartic_dom_sf"/>
</dbReference>
<evidence type="ECO:0000313" key="3">
    <source>
        <dbReference type="Proteomes" id="UP001056619"/>
    </source>
</evidence>
<organism evidence="2 3">
    <name type="scientific">Qipengyuania citrea</name>
    <dbReference type="NCBI Taxonomy" id="225971"/>
    <lineage>
        <taxon>Bacteria</taxon>
        <taxon>Pseudomonadati</taxon>
        <taxon>Pseudomonadota</taxon>
        <taxon>Alphaproteobacteria</taxon>
        <taxon>Sphingomonadales</taxon>
        <taxon>Erythrobacteraceae</taxon>
        <taxon>Qipengyuania</taxon>
    </lineage>
</organism>
<protein>
    <submittedName>
        <fullName evidence="2">Retroviral-like aspartic protease family protein</fullName>
    </submittedName>
</protein>
<dbReference type="Proteomes" id="UP001056619">
    <property type="component" value="Chromosome"/>
</dbReference>
<dbReference type="RefSeq" id="WP_301642248.1">
    <property type="nucleotide sequence ID" value="NZ_CP098494.1"/>
</dbReference>
<dbReference type="EMBL" id="CP098494">
    <property type="protein sequence ID" value="USA61646.1"/>
    <property type="molecule type" value="Genomic_DNA"/>
</dbReference>
<sequence>MKRSANSAIMAALVCAASPGFAQNSAAPSGSLPKPPTAVIDEALEIGGEEIAASKLRNRMTVEVKINGAGPYEFVVDSGADSSAIGSALAGKLALPATDRALLHSVTGSSFVDRVVIDELQLGPTVTTGLEVPILDERAMGGDGMVGLDALVNQRLMIDLEERTITVDDKVDLGEIRDGAIVVTGRLRRGQLILTQVTAGRQKVEAVVDTGSEVTIGNLALRDKLLRKRKKAFATIKVFGVTGQEIEIEFAVIPTLNLGPITLQNVPIAFADIPPFAVFGLEKKPALLLGMDLMESFRRVSLDFKDRKVRFQLRKCRQTSTILRSARATRISTTEDSACAR</sequence>
<feature type="chain" id="PRO_5045543112" evidence="1">
    <location>
        <begin position="23"/>
        <end position="341"/>
    </location>
</feature>
<evidence type="ECO:0000256" key="1">
    <source>
        <dbReference type="SAM" id="SignalP"/>
    </source>
</evidence>
<proteinExistence type="predicted"/>
<name>A0ABY4UA22_9SPHN</name>
<feature type="signal peptide" evidence="1">
    <location>
        <begin position="1"/>
        <end position="22"/>
    </location>
</feature>
<gene>
    <name evidence="2" type="ORF">NCF85_01300</name>
</gene>
<evidence type="ECO:0000313" key="2">
    <source>
        <dbReference type="EMBL" id="USA61646.1"/>
    </source>
</evidence>
<dbReference type="CDD" id="cd05483">
    <property type="entry name" value="retropepsin_like_bacteria"/>
    <property type="match status" value="1"/>
</dbReference>
<reference evidence="2 3" key="1">
    <citation type="submission" date="2022-06" db="EMBL/GenBank/DDBJ databases">
        <authorList>
            <person name="Liu G."/>
        </authorList>
    </citation>
    <scope>NUCLEOTIDE SEQUENCE [LARGE SCALE GENOMIC DNA]</scope>
    <source>
        <strain evidence="2 3">E4</strain>
    </source>
</reference>
<dbReference type="Pfam" id="PF13650">
    <property type="entry name" value="Asp_protease_2"/>
    <property type="match status" value="2"/>
</dbReference>
<keyword evidence="1" id="KW-0732">Signal</keyword>
<keyword evidence="3" id="KW-1185">Reference proteome</keyword>
<accession>A0ABY4UA22</accession>
<dbReference type="InterPro" id="IPR001969">
    <property type="entry name" value="Aspartic_peptidase_AS"/>
</dbReference>
<dbReference type="SUPFAM" id="SSF50630">
    <property type="entry name" value="Acid proteases"/>
    <property type="match status" value="2"/>
</dbReference>